<sequence length="628" mass="69369">MDNATSEMVVVGEQKSVVSRLKGAENLRNRRRLGRVAKWMRQSVSSMTTLDESYRLENVVGGLNKRWRLCHQKRTSGFLRELQLNPMLPFECVKENCLNTLKDLLKEQPSILHQKDPKGSSLIHHAITAGRLGLLKLLVYFGADVNAPDGKGNRPVHLAILSGSVEIFEYLVSLNVDMTCSNNDGQKPIHLAAEKNNCAILEISHGAQIYVPNHHHSYPVHIALENLSHRCLDVLFESEKGRGDSLALSSPNKDLPGSLHHEEPFAGDVTMRKQSVLWTNLPDVESYAAPPLRLINLVDSEGDTPLHTAVRSGDLVGISICLKNGASILVLQNERETPIHYACSKTDLEAVKIMLEACPDDVKLAVSMANKSGYTPLHLATLYDHVPLLDYLIEKGASLEQTDPTGLTALLLGVTKGSFHACHRLIDHGANVLAKDTNERNIVHLTILHALAGMRTILHSSVTALTDKLIFEKDSFGCTPLHYAAETGSLSATDYFLKHGVPLLDRNAAGDTPLHIAAEHGFCRIVQLMLDTEEGMRALYYEDHNGRIPLHRAVMRGHPRTTQILLQKGGIFRKCHKGNTPLHTAAEHGQLETCQVLLRLSPAMLDQVNFDGVSNRLSTQKNNKGLKF</sequence>
<dbReference type="SMART" id="SM00248">
    <property type="entry name" value="ANK"/>
    <property type="match status" value="12"/>
</dbReference>
<name>A0A8E0RRL0_9TREM</name>
<feature type="repeat" description="ANK" evidence="3">
    <location>
        <begin position="372"/>
        <end position="404"/>
    </location>
</feature>
<dbReference type="InterPro" id="IPR002110">
    <property type="entry name" value="Ankyrin_rpt"/>
</dbReference>
<dbReference type="AlphaFoldDB" id="A0A8E0RRL0"/>
<dbReference type="SUPFAM" id="SSF48403">
    <property type="entry name" value="Ankyrin repeat"/>
    <property type="match status" value="2"/>
</dbReference>
<feature type="repeat" description="ANK" evidence="3">
    <location>
        <begin position="509"/>
        <end position="531"/>
    </location>
</feature>
<reference evidence="4" key="1">
    <citation type="submission" date="2019-05" db="EMBL/GenBank/DDBJ databases">
        <title>Annotation for the trematode Fasciolopsis buski.</title>
        <authorList>
            <person name="Choi Y.-J."/>
        </authorList>
    </citation>
    <scope>NUCLEOTIDE SEQUENCE</scope>
    <source>
        <strain evidence="4">HT</strain>
        <tissue evidence="4">Whole worm</tissue>
    </source>
</reference>
<organism evidence="4 5">
    <name type="scientific">Fasciolopsis buskii</name>
    <dbReference type="NCBI Taxonomy" id="27845"/>
    <lineage>
        <taxon>Eukaryota</taxon>
        <taxon>Metazoa</taxon>
        <taxon>Spiralia</taxon>
        <taxon>Lophotrochozoa</taxon>
        <taxon>Platyhelminthes</taxon>
        <taxon>Trematoda</taxon>
        <taxon>Digenea</taxon>
        <taxon>Plagiorchiida</taxon>
        <taxon>Echinostomata</taxon>
        <taxon>Echinostomatoidea</taxon>
        <taxon>Fasciolidae</taxon>
        <taxon>Fasciolopsis</taxon>
    </lineage>
</organism>
<dbReference type="Pfam" id="PF12796">
    <property type="entry name" value="Ank_2"/>
    <property type="match status" value="5"/>
</dbReference>
<feature type="repeat" description="ANK" evidence="3">
    <location>
        <begin position="476"/>
        <end position="508"/>
    </location>
</feature>
<feature type="repeat" description="ANK" evidence="3">
    <location>
        <begin position="151"/>
        <end position="183"/>
    </location>
</feature>
<evidence type="ECO:0000256" key="3">
    <source>
        <dbReference type="PROSITE-ProRule" id="PRU00023"/>
    </source>
</evidence>
<keyword evidence="4" id="KW-0675">Receptor</keyword>
<dbReference type="Proteomes" id="UP000728185">
    <property type="component" value="Unassembled WGS sequence"/>
</dbReference>
<dbReference type="PANTHER" id="PTHR24198:SF165">
    <property type="entry name" value="ANKYRIN REPEAT-CONTAINING PROTEIN-RELATED"/>
    <property type="match status" value="1"/>
</dbReference>
<gene>
    <name evidence="4" type="ORF">FBUS_04539</name>
</gene>
<feature type="repeat" description="ANK" evidence="3">
    <location>
        <begin position="577"/>
        <end position="599"/>
    </location>
</feature>
<feature type="repeat" description="ANK" evidence="3">
    <location>
        <begin position="118"/>
        <end position="150"/>
    </location>
</feature>
<dbReference type="PANTHER" id="PTHR24198">
    <property type="entry name" value="ANKYRIN REPEAT AND PROTEIN KINASE DOMAIN-CONTAINING PROTEIN"/>
    <property type="match status" value="1"/>
</dbReference>
<feature type="repeat" description="ANK" evidence="3">
    <location>
        <begin position="405"/>
        <end position="437"/>
    </location>
</feature>
<dbReference type="Gene3D" id="1.25.40.20">
    <property type="entry name" value="Ankyrin repeat-containing domain"/>
    <property type="match status" value="3"/>
</dbReference>
<dbReference type="EMBL" id="LUCM01010209">
    <property type="protein sequence ID" value="KAA0185804.1"/>
    <property type="molecule type" value="Genomic_DNA"/>
</dbReference>
<keyword evidence="1" id="KW-0677">Repeat</keyword>
<protein>
    <submittedName>
        <fullName evidence="4">Transient receptor potential cation channel subfamily A member 1</fullName>
    </submittedName>
</protein>
<evidence type="ECO:0000313" key="4">
    <source>
        <dbReference type="EMBL" id="KAA0185804.1"/>
    </source>
</evidence>
<proteinExistence type="predicted"/>
<dbReference type="PROSITE" id="PS50297">
    <property type="entry name" value="ANK_REP_REGION"/>
    <property type="match status" value="8"/>
</dbReference>
<feature type="repeat" description="ANK" evidence="3">
    <location>
        <begin position="545"/>
        <end position="569"/>
    </location>
</feature>
<dbReference type="PROSITE" id="PS50088">
    <property type="entry name" value="ANK_REPEAT"/>
    <property type="match status" value="9"/>
</dbReference>
<keyword evidence="5" id="KW-1185">Reference proteome</keyword>
<keyword evidence="2 3" id="KW-0040">ANK repeat</keyword>
<evidence type="ECO:0000256" key="1">
    <source>
        <dbReference type="ARBA" id="ARBA00022737"/>
    </source>
</evidence>
<dbReference type="InterPro" id="IPR036770">
    <property type="entry name" value="Ankyrin_rpt-contain_sf"/>
</dbReference>
<evidence type="ECO:0000256" key="2">
    <source>
        <dbReference type="ARBA" id="ARBA00023043"/>
    </source>
</evidence>
<feature type="repeat" description="ANK" evidence="3">
    <location>
        <begin position="301"/>
        <end position="333"/>
    </location>
</feature>
<dbReference type="OrthoDB" id="1661883at2759"/>
<accession>A0A8E0RRL0</accession>
<evidence type="ECO:0000313" key="5">
    <source>
        <dbReference type="Proteomes" id="UP000728185"/>
    </source>
</evidence>
<comment type="caution">
    <text evidence="4">The sequence shown here is derived from an EMBL/GenBank/DDBJ whole genome shotgun (WGS) entry which is preliminary data.</text>
</comment>